<feature type="coiled-coil region" evidence="2">
    <location>
        <begin position="163"/>
        <end position="190"/>
    </location>
</feature>
<dbReference type="EMBL" id="MKQP01000016">
    <property type="protein sequence ID" value="OMD32817.1"/>
    <property type="molecule type" value="Genomic_DNA"/>
</dbReference>
<sequence>MTEGEFIAKIANFAVKDMQLTKVPASLTIAQAALESGWGSSGLTVKANNLFGIKGSGPAGSITVQTTEYINGKAVKVNAPFRAYNNWGESIADHSELIVNGVSWNRNLYSKVLGASGKAAAQEIAAAGYATDPNYAAKLIQIMNTYNLYQYDDKSMGGDDEMSAEDKQKLVSLESEVKELRALIAVLTASRDTLKTGVQEQGQSITKLRDRVALIENRAVMNVPAWAEAAVKTATAAGLLDTPSGGSYDFYRILTVLNRAGLLVTESKK</sequence>
<gene>
    <name evidence="4" type="ORF">BJP51_14965</name>
</gene>
<evidence type="ECO:0000256" key="2">
    <source>
        <dbReference type="SAM" id="Coils"/>
    </source>
</evidence>
<dbReference type="Gene3D" id="1.10.530.10">
    <property type="match status" value="1"/>
</dbReference>
<dbReference type="RefSeq" id="WP_036686466.1">
    <property type="nucleotide sequence ID" value="NZ_MKQL01000079.1"/>
</dbReference>
<comment type="caution">
    <text evidence="4">The sequence shown here is derived from an EMBL/GenBank/DDBJ whole genome shotgun (WGS) entry which is preliminary data.</text>
</comment>
<reference evidence="4 5" key="1">
    <citation type="submission" date="2016-10" db="EMBL/GenBank/DDBJ databases">
        <title>Paenibacillus species isolates.</title>
        <authorList>
            <person name="Beno S.M."/>
        </authorList>
    </citation>
    <scope>NUCLEOTIDE SEQUENCE [LARGE SCALE GENOMIC DNA]</scope>
    <source>
        <strain evidence="4 5">FSL H7-0604</strain>
    </source>
</reference>
<keyword evidence="1" id="KW-0378">Hydrolase</keyword>
<dbReference type="PANTHER" id="PTHR33308:SF10">
    <property type="entry name" value="EXO-GLUCOSAMINIDASE LYTG"/>
    <property type="match status" value="1"/>
</dbReference>
<dbReference type="InterPro" id="IPR051056">
    <property type="entry name" value="Glycosyl_Hydrolase_73"/>
</dbReference>
<evidence type="ECO:0000313" key="5">
    <source>
        <dbReference type="Proteomes" id="UP000187465"/>
    </source>
</evidence>
<name>A0A1R0XCN7_9BACL</name>
<dbReference type="Proteomes" id="UP000187465">
    <property type="component" value="Unassembled WGS sequence"/>
</dbReference>
<protein>
    <recommendedName>
        <fullName evidence="3">Mannosyl-glycoprotein endo-beta-N-acetylglucosamidase-like domain-containing protein</fullName>
    </recommendedName>
</protein>
<dbReference type="PRINTS" id="PR01002">
    <property type="entry name" value="FLGFLGJ"/>
</dbReference>
<dbReference type="Pfam" id="PF01832">
    <property type="entry name" value="Glucosaminidase"/>
    <property type="match status" value="1"/>
</dbReference>
<accession>A0A1R0XCN7</accession>
<evidence type="ECO:0000313" key="4">
    <source>
        <dbReference type="EMBL" id="OMD32817.1"/>
    </source>
</evidence>
<dbReference type="Gene3D" id="4.10.80.30">
    <property type="entry name" value="DNA polymerase, domain 6"/>
    <property type="match status" value="1"/>
</dbReference>
<evidence type="ECO:0000259" key="3">
    <source>
        <dbReference type="SMART" id="SM00047"/>
    </source>
</evidence>
<feature type="domain" description="Mannosyl-glycoprotein endo-beta-N-acetylglucosamidase-like" evidence="3">
    <location>
        <begin position="2"/>
        <end position="152"/>
    </location>
</feature>
<organism evidence="4 5">
    <name type="scientific">Paenibacillus odorifer</name>
    <dbReference type="NCBI Taxonomy" id="189426"/>
    <lineage>
        <taxon>Bacteria</taxon>
        <taxon>Bacillati</taxon>
        <taxon>Bacillota</taxon>
        <taxon>Bacilli</taxon>
        <taxon>Bacillales</taxon>
        <taxon>Paenibacillaceae</taxon>
        <taxon>Paenibacillus</taxon>
    </lineage>
</organism>
<keyword evidence="2" id="KW-0175">Coiled coil</keyword>
<evidence type="ECO:0000256" key="1">
    <source>
        <dbReference type="ARBA" id="ARBA00022801"/>
    </source>
</evidence>
<dbReference type="InterPro" id="IPR002901">
    <property type="entry name" value="MGlyc_endo_b_GlcNAc-like_dom"/>
</dbReference>
<dbReference type="AlphaFoldDB" id="A0A1R0XCN7"/>
<proteinExistence type="predicted"/>
<dbReference type="GO" id="GO:0004040">
    <property type="term" value="F:amidase activity"/>
    <property type="evidence" value="ECO:0007669"/>
    <property type="project" value="InterPro"/>
</dbReference>
<dbReference type="PANTHER" id="PTHR33308">
    <property type="entry name" value="PEPTIDOGLYCAN HYDROLASE FLGJ"/>
    <property type="match status" value="1"/>
</dbReference>
<dbReference type="SMART" id="SM00047">
    <property type="entry name" value="LYZ2"/>
    <property type="match status" value="1"/>
</dbReference>